<feature type="compositionally biased region" description="Polar residues" evidence="1">
    <location>
        <begin position="872"/>
        <end position="886"/>
    </location>
</feature>
<name>A0ABP0BYM2_9PEZI</name>
<evidence type="ECO:0000313" key="2">
    <source>
        <dbReference type="EMBL" id="CAK7224779.1"/>
    </source>
</evidence>
<feature type="region of interest" description="Disordered" evidence="1">
    <location>
        <begin position="291"/>
        <end position="331"/>
    </location>
</feature>
<feature type="region of interest" description="Disordered" evidence="1">
    <location>
        <begin position="860"/>
        <end position="938"/>
    </location>
</feature>
<comment type="caution">
    <text evidence="2">The sequence shown here is derived from an EMBL/GenBank/DDBJ whole genome shotgun (WGS) entry which is preliminary data.</text>
</comment>
<feature type="compositionally biased region" description="Polar residues" evidence="1">
    <location>
        <begin position="306"/>
        <end position="315"/>
    </location>
</feature>
<sequence>MSNNGINNNNDYLDCPPLFGNNAVPNVSPQLGPLFAPGLGMAGTSHIGAGGADAEFQGAGTGANGFAPMPQAREIGFPAGLVAPGPSVFSGFNNVHMNPVPLASQSAFAQGLPQTLQNGLHHGLQYGPQQMPFNPAFQQPLLQGVQQGQAMQPSHNQSQLFCFPPNSFLFHPNSQVPQGFAMPPNQGAVPIPGDSQFGQAYTGMLMQPCIQPYGGNHVPVLEMNHPRQIVNPNNEGFMFPIKTSGPVMDPAISDTLNDSQQELQPAFNYSQPLARNSRPQLQSAVTVTSETSFGLDSSSPLSSISATQGNSSYKKVNSAPPSAFGESTMRVPKVPTVPGSMLNQFAADMSHQSTNSEGNRNTKRRHSDDVDATTAALAKKAPRGGKKENGKRLRPELKARAKDIIASGQEMSIDKPGMLLVFQVLSEYKTARPNFYQPFHEVNAKSNKFFATPFYQASIMLQAHDFLDAYAKEPHLTHLGPESEDVLRLWRAVSAARALKFITAMMDKNRMPNETPPNSDHAKFLVVNLATIFEQTEAYDKTLAAGTRMSEPLKEQQRQLNYQLAYRLRKMSDYAFGPDSGLAKNVHISKESASLDKAFWSQLGALWPHPVNEGAGDRVMTSSAHTTPATLVSATTSIDMNFATTPVAAQGFFSAPQISASLMPPATVMQRRESRASLTKKKSSQKPKKERERKEDDKWDDERDAADTNTIIAVRSPIRDGEPDKDLVDMIKAIEVLQIGEAISGPALDIDDGTMFLAGRLDGTAWTPDAGSPSDLFGNIYTADDDHITNNVDRSHGGVQIENEDGSITVPTVLSGSVDAPDLTNDVDSRDFDPGLDRVDSMALDAFMADSLKQAQAQDDANPNFDYGAMSSVPSSSELKVPNSNPHLMAGPTSAPNTSRPTTAASAASANSDNGLTAGRARACGSPSRSRSVRYLGKGKEAVRNMFRARNP</sequence>
<evidence type="ECO:0008006" key="4">
    <source>
        <dbReference type="Google" id="ProtNLM"/>
    </source>
</evidence>
<feature type="compositionally biased region" description="Basic and acidic residues" evidence="1">
    <location>
        <begin position="687"/>
        <end position="701"/>
    </location>
</feature>
<reference evidence="2 3" key="1">
    <citation type="submission" date="2024-01" db="EMBL/GenBank/DDBJ databases">
        <authorList>
            <person name="Allen C."/>
            <person name="Tagirdzhanova G."/>
        </authorList>
    </citation>
    <scope>NUCLEOTIDE SEQUENCE [LARGE SCALE GENOMIC DNA]</scope>
</reference>
<gene>
    <name evidence="2" type="ORF">SBRCBS47491_005668</name>
</gene>
<feature type="region of interest" description="Disordered" evidence="1">
    <location>
        <begin position="350"/>
        <end position="392"/>
    </location>
</feature>
<proteinExistence type="predicted"/>
<dbReference type="Proteomes" id="UP001642406">
    <property type="component" value="Unassembled WGS sequence"/>
</dbReference>
<dbReference type="EMBL" id="CAWUHC010000050">
    <property type="protein sequence ID" value="CAK7224779.1"/>
    <property type="molecule type" value="Genomic_DNA"/>
</dbReference>
<evidence type="ECO:0000256" key="1">
    <source>
        <dbReference type="SAM" id="MobiDB-lite"/>
    </source>
</evidence>
<protein>
    <recommendedName>
        <fullName evidence="4">C6 zinc finger domain containing protein</fullName>
    </recommendedName>
</protein>
<accession>A0ABP0BYM2</accession>
<evidence type="ECO:0000313" key="3">
    <source>
        <dbReference type="Proteomes" id="UP001642406"/>
    </source>
</evidence>
<feature type="region of interest" description="Disordered" evidence="1">
    <location>
        <begin position="666"/>
        <end position="703"/>
    </location>
</feature>
<feature type="compositionally biased region" description="Low complexity" evidence="1">
    <location>
        <begin position="892"/>
        <end position="912"/>
    </location>
</feature>
<organism evidence="2 3">
    <name type="scientific">Sporothrix bragantina</name>
    <dbReference type="NCBI Taxonomy" id="671064"/>
    <lineage>
        <taxon>Eukaryota</taxon>
        <taxon>Fungi</taxon>
        <taxon>Dikarya</taxon>
        <taxon>Ascomycota</taxon>
        <taxon>Pezizomycotina</taxon>
        <taxon>Sordariomycetes</taxon>
        <taxon>Sordariomycetidae</taxon>
        <taxon>Ophiostomatales</taxon>
        <taxon>Ophiostomataceae</taxon>
        <taxon>Sporothrix</taxon>
    </lineage>
</organism>
<feature type="compositionally biased region" description="Polar residues" evidence="1">
    <location>
        <begin position="350"/>
        <end position="359"/>
    </location>
</feature>
<keyword evidence="3" id="KW-1185">Reference proteome</keyword>
<feature type="compositionally biased region" description="Low complexity" evidence="1">
    <location>
        <begin position="292"/>
        <end position="305"/>
    </location>
</feature>